<keyword evidence="7" id="KW-0143">Chaperone</keyword>
<dbReference type="PANTHER" id="PTHR45639:SF3">
    <property type="entry name" value="HYPOXIA UP-REGULATED PROTEIN 1"/>
    <property type="match status" value="1"/>
</dbReference>
<dbReference type="GO" id="GO:0005788">
    <property type="term" value="C:endoplasmic reticulum lumen"/>
    <property type="evidence" value="ECO:0007669"/>
    <property type="project" value="UniProtKB-SubCell"/>
</dbReference>
<dbReference type="FunFam" id="3.30.30.30:FF:000004">
    <property type="entry name" value="hypoxia up-regulated protein 1"/>
    <property type="match status" value="1"/>
</dbReference>
<dbReference type="FunFam" id="1.20.1270.10:FF:000002">
    <property type="entry name" value="Heat shock 70 kDa protein 4"/>
    <property type="match status" value="1"/>
</dbReference>
<dbReference type="InterPro" id="IPR043129">
    <property type="entry name" value="ATPase_NBD"/>
</dbReference>
<dbReference type="Pfam" id="PF00012">
    <property type="entry name" value="HSP70"/>
    <property type="match status" value="1"/>
</dbReference>
<organism evidence="11">
    <name type="scientific">Timema cristinae</name>
    <name type="common">Walking stick</name>
    <dbReference type="NCBI Taxonomy" id="61476"/>
    <lineage>
        <taxon>Eukaryota</taxon>
        <taxon>Metazoa</taxon>
        <taxon>Ecdysozoa</taxon>
        <taxon>Arthropoda</taxon>
        <taxon>Hexapoda</taxon>
        <taxon>Insecta</taxon>
        <taxon>Pterygota</taxon>
        <taxon>Neoptera</taxon>
        <taxon>Polyneoptera</taxon>
        <taxon>Phasmatodea</taxon>
        <taxon>Timematodea</taxon>
        <taxon>Timematoidea</taxon>
        <taxon>Timematidae</taxon>
        <taxon>Timema</taxon>
    </lineage>
</organism>
<reference evidence="11" key="1">
    <citation type="submission" date="2020-11" db="EMBL/GenBank/DDBJ databases">
        <authorList>
            <person name="Tran Van P."/>
        </authorList>
    </citation>
    <scope>NUCLEOTIDE SEQUENCE</scope>
</reference>
<proteinExistence type="inferred from homology"/>
<feature type="compositionally biased region" description="Basic and acidic residues" evidence="9">
    <location>
        <begin position="892"/>
        <end position="908"/>
    </location>
</feature>
<dbReference type="Gene3D" id="3.30.420.40">
    <property type="match status" value="3"/>
</dbReference>
<keyword evidence="6" id="KW-0067">ATP-binding</keyword>
<evidence type="ECO:0000256" key="2">
    <source>
        <dbReference type="ARBA" id="ARBA00007381"/>
    </source>
</evidence>
<dbReference type="GO" id="GO:0005524">
    <property type="term" value="F:ATP binding"/>
    <property type="evidence" value="ECO:0007669"/>
    <property type="project" value="UniProtKB-KW"/>
</dbReference>
<feature type="compositionally biased region" description="Basic and acidic residues" evidence="9">
    <location>
        <begin position="544"/>
        <end position="590"/>
    </location>
</feature>
<dbReference type="InterPro" id="IPR013126">
    <property type="entry name" value="Hsp_70_fam"/>
</dbReference>
<dbReference type="GO" id="GO:0030968">
    <property type="term" value="P:endoplasmic reticulum unfolded protein response"/>
    <property type="evidence" value="ECO:0007669"/>
    <property type="project" value="TreeGrafter"/>
</dbReference>
<evidence type="ECO:0000256" key="10">
    <source>
        <dbReference type="SAM" id="SignalP"/>
    </source>
</evidence>
<dbReference type="SUPFAM" id="SSF53067">
    <property type="entry name" value="Actin-like ATPase domain"/>
    <property type="match status" value="2"/>
</dbReference>
<dbReference type="GO" id="GO:0034663">
    <property type="term" value="C:endoplasmic reticulum chaperone complex"/>
    <property type="evidence" value="ECO:0007669"/>
    <property type="project" value="TreeGrafter"/>
</dbReference>
<keyword evidence="4" id="KW-0547">Nucleotide-binding</keyword>
<feature type="compositionally biased region" description="Acidic residues" evidence="9">
    <location>
        <begin position="842"/>
        <end position="865"/>
    </location>
</feature>
<dbReference type="FunFam" id="3.90.640.10:FF:000012">
    <property type="entry name" value="Hypoxia up-regulated protein 1"/>
    <property type="match status" value="1"/>
</dbReference>
<comment type="subcellular location">
    <subcellularLocation>
        <location evidence="1">Endoplasmic reticulum lumen</location>
    </subcellularLocation>
</comment>
<comment type="similarity">
    <text evidence="2">Belongs to the heat shock protein 70 family.</text>
</comment>
<evidence type="ECO:0000313" key="11">
    <source>
        <dbReference type="EMBL" id="CAD7392844.1"/>
    </source>
</evidence>
<dbReference type="InterPro" id="IPR029048">
    <property type="entry name" value="HSP70_C_sf"/>
</dbReference>
<dbReference type="Gene3D" id="3.30.30.30">
    <property type="match status" value="1"/>
</dbReference>
<dbReference type="AlphaFoldDB" id="A0A7R9GQH3"/>
<feature type="signal peptide" evidence="10">
    <location>
        <begin position="1"/>
        <end position="23"/>
    </location>
</feature>
<dbReference type="Gene3D" id="3.90.640.10">
    <property type="entry name" value="Actin, Chain A, domain 4"/>
    <property type="match status" value="1"/>
</dbReference>
<feature type="region of interest" description="Disordered" evidence="9">
    <location>
        <begin position="541"/>
        <end position="590"/>
    </location>
</feature>
<dbReference type="Gene3D" id="2.60.34.10">
    <property type="entry name" value="Substrate Binding Domain Of DNAk, Chain A, domain 1"/>
    <property type="match status" value="1"/>
</dbReference>
<dbReference type="PANTHER" id="PTHR45639">
    <property type="entry name" value="HSC70CB, ISOFORM G-RELATED"/>
    <property type="match status" value="1"/>
</dbReference>
<feature type="chain" id="PRO_5031193837" description="Hypoxia up-regulated protein 1" evidence="10">
    <location>
        <begin position="24"/>
        <end position="908"/>
    </location>
</feature>
<dbReference type="CDD" id="cd10230">
    <property type="entry name" value="ASKHA_NBD_HSP70_HYOU1"/>
    <property type="match status" value="1"/>
</dbReference>
<protein>
    <recommendedName>
        <fullName evidence="8">Hypoxia up-regulated protein 1</fullName>
    </recommendedName>
</protein>
<sequence>MAATSCMFIAMGLAAFLVPETYAVAVMSVDLGSEWMKIAIVSPGVPMEIALNKESKRKTPVTIAFRDGERTFGEDATTVAVRFPKNSYSYLLDLLGKKLDNPVVKLFQKRFPYYELVADPERGTVIFQHDSETQYSVEELVGMLLHQAQEFAQDSAGQAINDACRVALNYGIFRRKDFNETVQYIMFYDMGATSTTATIVSYQLVKTKERGFIETNPQLSVLGVGYDRFLGGLEIQLQLRDYLGRKFNELKKTPNDVFKNPRALAKLFKEAGRLKNVLSANADHYAQVEGLLDDIDFRMQVTREMLEELNADLFERVKLPIEQALKASGLTMDVINQVILVGAGTRVPKVQEKLTEFVQIELGKNINTDEAAALGAAYKAADLSNGFKVKKFVTKDSVLFPIQVVFERDMEGSSNPKQVKRTLFGYTNPYPQKKLLTFNKHQDDFSFNVNYADLEHLPPIEIEALGSLNISSVQLTGVADALAKNQGPNIESKGIKVHFSMDESGILNLVNVELVLEKTVTDEELEESTLSKLGSTISKLFTGSDDKAEGASEEKPVSSDESGKEGEEQKTDGGEQPNKIEEEKVNTTKTGDKKPKVVVVKEPITAKEERLGVLPLGEGQLQDSLKKIETLNMFDQKKRRREVALNALESFVFDAQNKLHTDEYQKAATKDEVTQIKNTCSEVSDWLYDEGEDAPVELYDQKLSELRTLTGALYRRVRENQERPEALAVLHSMINSSTNFLAGARNVTAQATEGGMFTPVELDTLDRVIKETKEWKQKMEGEQAALNPTENPKLTVKLITEKMAVLDREVKYLVNKAKIWRPKKSKEDIKDSEPALNKTVGEEETVDEEGVVEEVLEGGEQEAEEVTTSTPPSTEEPEILALPPAEESVTQPKDHTTEKKKSDDHSEL</sequence>
<dbReference type="InterPro" id="IPR029047">
    <property type="entry name" value="HSP70_peptide-bd_sf"/>
</dbReference>
<dbReference type="EMBL" id="OC316597">
    <property type="protein sequence ID" value="CAD7392844.1"/>
    <property type="molecule type" value="Genomic_DNA"/>
</dbReference>
<evidence type="ECO:0000256" key="5">
    <source>
        <dbReference type="ARBA" id="ARBA00022824"/>
    </source>
</evidence>
<evidence type="ECO:0000256" key="4">
    <source>
        <dbReference type="ARBA" id="ARBA00022741"/>
    </source>
</evidence>
<dbReference type="GO" id="GO:0140662">
    <property type="term" value="F:ATP-dependent protein folding chaperone"/>
    <property type="evidence" value="ECO:0007669"/>
    <property type="project" value="InterPro"/>
</dbReference>
<evidence type="ECO:0000256" key="7">
    <source>
        <dbReference type="ARBA" id="ARBA00023186"/>
    </source>
</evidence>
<evidence type="ECO:0000256" key="1">
    <source>
        <dbReference type="ARBA" id="ARBA00004319"/>
    </source>
</evidence>
<keyword evidence="5" id="KW-0256">Endoplasmic reticulum</keyword>
<gene>
    <name evidence="11" type="ORF">TCEB3V08_LOCUS847</name>
</gene>
<evidence type="ECO:0000256" key="6">
    <source>
        <dbReference type="ARBA" id="ARBA00022840"/>
    </source>
</evidence>
<accession>A0A7R9GQH3</accession>
<feature type="region of interest" description="Disordered" evidence="9">
    <location>
        <begin position="823"/>
        <end position="908"/>
    </location>
</feature>
<feature type="compositionally biased region" description="Low complexity" evidence="9">
    <location>
        <begin position="866"/>
        <end position="887"/>
    </location>
</feature>
<name>A0A7R9GQH3_TIMCR</name>
<dbReference type="PRINTS" id="PR00301">
    <property type="entry name" value="HEATSHOCK70"/>
</dbReference>
<evidence type="ECO:0000256" key="3">
    <source>
        <dbReference type="ARBA" id="ARBA00022729"/>
    </source>
</evidence>
<keyword evidence="3 10" id="KW-0732">Signal</keyword>
<dbReference type="SUPFAM" id="SSF100934">
    <property type="entry name" value="Heat shock protein 70kD (HSP70), C-terminal subdomain"/>
    <property type="match status" value="1"/>
</dbReference>
<evidence type="ECO:0000256" key="8">
    <source>
        <dbReference type="ARBA" id="ARBA00040503"/>
    </source>
</evidence>
<evidence type="ECO:0000256" key="9">
    <source>
        <dbReference type="SAM" id="MobiDB-lite"/>
    </source>
</evidence>
<dbReference type="Gene3D" id="1.20.1270.10">
    <property type="match status" value="1"/>
</dbReference>